<name>A0A7G9Y6P4_9EURY</name>
<evidence type="ECO:0000313" key="3">
    <source>
        <dbReference type="EMBL" id="QNO43967.1"/>
    </source>
</evidence>
<dbReference type="EMBL" id="MT631444">
    <property type="protein sequence ID" value="QNO50641.1"/>
    <property type="molecule type" value="Genomic_DNA"/>
</dbReference>
<feature type="domain" description="Antitoxin SocA-like Panacea" evidence="1">
    <location>
        <begin position="41"/>
        <end position="146"/>
    </location>
</feature>
<dbReference type="Pfam" id="PF13274">
    <property type="entry name" value="SocA_Panacea"/>
    <property type="match status" value="1"/>
</dbReference>
<sequence length="182" mass="21512">MASNAPYDDSSESFDIEKFKQVLQYIILKTSSTDNVGKTVLYKILYFIDFNYYELFEEKLTGETYLKYPYGPAPRDFDDAISELKGERLIKEKKWIDGRYNRIKYLSAGEPKISKITKEELDFIDKNIDKYSRFNATQISEHSHKDIPYITAEDFEEIDYELVFYRDPELSVRTYDNIDDGC</sequence>
<accession>A0A7G9Y6P4</accession>
<evidence type="ECO:0000313" key="2">
    <source>
        <dbReference type="EMBL" id="QNO43678.1"/>
    </source>
</evidence>
<dbReference type="EMBL" id="MT630878">
    <property type="protein sequence ID" value="QNO43967.1"/>
    <property type="molecule type" value="Genomic_DNA"/>
</dbReference>
<gene>
    <name evidence="3" type="ORF">AECFJODE_00020</name>
    <name evidence="2" type="ORF">FICJDHNH_00018</name>
    <name evidence="4" type="ORF">PPJMCGDE_00012</name>
</gene>
<proteinExistence type="predicted"/>
<dbReference type="InterPro" id="IPR025272">
    <property type="entry name" value="SocA_Panacea"/>
</dbReference>
<evidence type="ECO:0000259" key="1">
    <source>
        <dbReference type="Pfam" id="PF13274"/>
    </source>
</evidence>
<evidence type="ECO:0000313" key="4">
    <source>
        <dbReference type="EMBL" id="QNO50641.1"/>
    </source>
</evidence>
<reference evidence="2" key="1">
    <citation type="submission" date="2020-06" db="EMBL/GenBank/DDBJ databases">
        <title>Unique genomic features of the anaerobic methanotrophic archaea.</title>
        <authorList>
            <person name="Chadwick G.L."/>
            <person name="Skennerton C.T."/>
            <person name="Laso-Perez R."/>
            <person name="Leu A.O."/>
            <person name="Speth D.R."/>
            <person name="Yu H."/>
            <person name="Morgan-Lang C."/>
            <person name="Hatzenpichler R."/>
            <person name="Goudeau D."/>
            <person name="Malmstrom R."/>
            <person name="Brazelton W.J."/>
            <person name="Woyke T."/>
            <person name="Hallam S.J."/>
            <person name="Tyson G.W."/>
            <person name="Wegener G."/>
            <person name="Boetius A."/>
            <person name="Orphan V."/>
        </authorList>
    </citation>
    <scope>NUCLEOTIDE SEQUENCE</scope>
</reference>
<organism evidence="2">
    <name type="scientific">Candidatus Methanogaster sp. ANME-2c ERB4</name>
    <dbReference type="NCBI Taxonomy" id="2759911"/>
    <lineage>
        <taxon>Archaea</taxon>
        <taxon>Methanobacteriati</taxon>
        <taxon>Methanobacteriota</taxon>
        <taxon>Stenosarchaea group</taxon>
        <taxon>Methanomicrobia</taxon>
        <taxon>Methanosarcinales</taxon>
        <taxon>ANME-2 cluster</taxon>
        <taxon>Candidatus Methanogasteraceae</taxon>
        <taxon>Candidatus Methanogaster</taxon>
    </lineage>
</organism>
<dbReference type="AlphaFoldDB" id="A0A7G9Y6P4"/>
<protein>
    <recommendedName>
        <fullName evidence="1">Antitoxin SocA-like Panacea domain-containing protein</fullName>
    </recommendedName>
</protein>
<dbReference type="EMBL" id="MT630849">
    <property type="protein sequence ID" value="QNO43678.1"/>
    <property type="molecule type" value="Genomic_DNA"/>
</dbReference>